<dbReference type="STRING" id="1965070.A0A443RQ75"/>
<keyword evidence="6 10" id="KW-0472">Membrane</keyword>
<organism evidence="12 13">
    <name type="scientific">Dinothrombium tinctorium</name>
    <dbReference type="NCBI Taxonomy" id="1965070"/>
    <lineage>
        <taxon>Eukaryota</taxon>
        <taxon>Metazoa</taxon>
        <taxon>Ecdysozoa</taxon>
        <taxon>Arthropoda</taxon>
        <taxon>Chelicerata</taxon>
        <taxon>Arachnida</taxon>
        <taxon>Acari</taxon>
        <taxon>Acariformes</taxon>
        <taxon>Trombidiformes</taxon>
        <taxon>Prostigmata</taxon>
        <taxon>Anystina</taxon>
        <taxon>Parasitengona</taxon>
        <taxon>Trombidioidea</taxon>
        <taxon>Trombidiidae</taxon>
        <taxon>Dinothrombium</taxon>
    </lineage>
</organism>
<evidence type="ECO:0000256" key="10">
    <source>
        <dbReference type="SAM" id="Phobius"/>
    </source>
</evidence>
<evidence type="ECO:0000313" key="13">
    <source>
        <dbReference type="Proteomes" id="UP000285301"/>
    </source>
</evidence>
<evidence type="ECO:0000256" key="4">
    <source>
        <dbReference type="ARBA" id="ARBA00022989"/>
    </source>
</evidence>
<dbReference type="PANTHER" id="PTHR45695:SF15">
    <property type="entry name" value="OPSIN RH2"/>
    <property type="match status" value="1"/>
</dbReference>
<feature type="transmembrane region" description="Helical" evidence="10">
    <location>
        <begin position="116"/>
        <end position="139"/>
    </location>
</feature>
<evidence type="ECO:0000256" key="1">
    <source>
        <dbReference type="ARBA" id="ARBA00004141"/>
    </source>
</evidence>
<keyword evidence="4 10" id="KW-1133">Transmembrane helix</keyword>
<accession>A0A443RQ75</accession>
<proteinExistence type="inferred from homology"/>
<reference evidence="12 13" key="1">
    <citation type="journal article" date="2018" name="Gigascience">
        <title>Genomes of trombidid mites reveal novel predicted allergens and laterally-transferred genes associated with secondary metabolism.</title>
        <authorList>
            <person name="Dong X."/>
            <person name="Chaisiri K."/>
            <person name="Xia D."/>
            <person name="Armstrong S.D."/>
            <person name="Fang Y."/>
            <person name="Donnelly M.J."/>
            <person name="Kadowaki T."/>
            <person name="McGarry J.W."/>
            <person name="Darby A.C."/>
            <person name="Makepeace B.L."/>
        </authorList>
    </citation>
    <scope>NUCLEOTIDE SEQUENCE [LARGE SCALE GENOMIC DNA]</scope>
    <source>
        <strain evidence="12">UoL-WK</strain>
    </source>
</reference>
<evidence type="ECO:0000313" key="12">
    <source>
        <dbReference type="EMBL" id="RWS17398.1"/>
    </source>
</evidence>
<keyword evidence="3 10" id="KW-0812">Transmembrane</keyword>
<evidence type="ECO:0000256" key="8">
    <source>
        <dbReference type="ARBA" id="ARBA00023224"/>
    </source>
</evidence>
<keyword evidence="13" id="KW-1185">Reference proteome</keyword>
<protein>
    <submittedName>
        <fullName evidence="12">Orexin receptor type 2-like protein</fullName>
    </submittedName>
</protein>
<dbReference type="Proteomes" id="UP000285301">
    <property type="component" value="Unassembled WGS sequence"/>
</dbReference>
<keyword evidence="8" id="KW-0807">Transducer</keyword>
<feature type="region of interest" description="Disordered" evidence="9">
    <location>
        <begin position="379"/>
        <end position="399"/>
    </location>
</feature>
<feature type="domain" description="G-protein coupled receptors family 1 profile" evidence="11">
    <location>
        <begin position="52"/>
        <end position="351"/>
    </location>
</feature>
<comment type="caution">
    <text evidence="12">The sequence shown here is derived from an EMBL/GenBank/DDBJ whole genome shotgun (WGS) entry which is preliminary data.</text>
</comment>
<evidence type="ECO:0000256" key="7">
    <source>
        <dbReference type="ARBA" id="ARBA00023170"/>
    </source>
</evidence>
<dbReference type="OrthoDB" id="6508579at2759"/>
<sequence>MKKKHFEEIRGNHSFTNELVETFTKSQYHYNEPSVIALTALYVAVIVFGLMGNVLLLWWIRQERKKYRTKKLFDALVFNLCISDIFVLSTCCPFSIYAKITTIWHFGPFFCTFIHYIQGVSVTSNTLSMTALSVSRFLFVRRSFSYKKQRFYRLIVTLLFITWITSFVIPIPIIAIRKLKSFHLYQKTFEFCLEDWITDIYRKVYAALFFAFIYLMPCLILIYCHSSITIALSEIRVMQQKNLFNRNESRKQAFRIKTPKSEEENENSINSITAAIALNSSTEKTGRRYVKSQKNLSRFLIGTTVCFVLCWLPYNLASFYIDLTESQIVLNALPFTLLLGHAYSAIDPIVYWYLVKHERKKRKECVYLRSYLLHSSRLPKNQDSNEKRNSTNKSVKTSELLEIDTSLSPFPANTECDFKSPN</sequence>
<evidence type="ECO:0000256" key="6">
    <source>
        <dbReference type="ARBA" id="ARBA00023136"/>
    </source>
</evidence>
<evidence type="ECO:0000256" key="5">
    <source>
        <dbReference type="ARBA" id="ARBA00023040"/>
    </source>
</evidence>
<evidence type="ECO:0000259" key="11">
    <source>
        <dbReference type="PROSITE" id="PS50262"/>
    </source>
</evidence>
<evidence type="ECO:0000256" key="2">
    <source>
        <dbReference type="ARBA" id="ARBA00010663"/>
    </source>
</evidence>
<feature type="transmembrane region" description="Helical" evidence="10">
    <location>
        <begin position="334"/>
        <end position="354"/>
    </location>
</feature>
<feature type="transmembrane region" description="Helical" evidence="10">
    <location>
        <begin position="35"/>
        <end position="60"/>
    </location>
</feature>
<dbReference type="PANTHER" id="PTHR45695">
    <property type="entry name" value="LEUCOKININ RECEPTOR-RELATED"/>
    <property type="match status" value="1"/>
</dbReference>
<dbReference type="PROSITE" id="PS50262">
    <property type="entry name" value="G_PROTEIN_RECEP_F1_2"/>
    <property type="match status" value="1"/>
</dbReference>
<feature type="transmembrane region" description="Helical" evidence="10">
    <location>
        <begin position="204"/>
        <end position="232"/>
    </location>
</feature>
<keyword evidence="7 12" id="KW-0675">Receptor</keyword>
<dbReference type="AlphaFoldDB" id="A0A443RQ75"/>
<dbReference type="GO" id="GO:0004930">
    <property type="term" value="F:G protein-coupled receptor activity"/>
    <property type="evidence" value="ECO:0007669"/>
    <property type="project" value="UniProtKB-KW"/>
</dbReference>
<dbReference type="EMBL" id="NCKU01000082">
    <property type="protein sequence ID" value="RWS17398.1"/>
    <property type="molecule type" value="Genomic_DNA"/>
</dbReference>
<keyword evidence="5" id="KW-0297">G-protein coupled receptor</keyword>
<dbReference type="InterPro" id="IPR000276">
    <property type="entry name" value="GPCR_Rhodpsn"/>
</dbReference>
<dbReference type="Pfam" id="PF00001">
    <property type="entry name" value="7tm_1"/>
    <property type="match status" value="1"/>
</dbReference>
<dbReference type="InterPro" id="IPR017452">
    <property type="entry name" value="GPCR_Rhodpsn_7TM"/>
</dbReference>
<comment type="similarity">
    <text evidence="2">Belongs to the G-protein coupled receptor 1 family.</text>
</comment>
<dbReference type="PRINTS" id="PR00237">
    <property type="entry name" value="GPCRRHODOPSN"/>
</dbReference>
<dbReference type="GO" id="GO:0005886">
    <property type="term" value="C:plasma membrane"/>
    <property type="evidence" value="ECO:0007669"/>
    <property type="project" value="TreeGrafter"/>
</dbReference>
<gene>
    <name evidence="12" type="ORF">B4U79_15760</name>
</gene>
<feature type="transmembrane region" description="Helical" evidence="10">
    <location>
        <begin position="72"/>
        <end position="96"/>
    </location>
</feature>
<comment type="subcellular location">
    <subcellularLocation>
        <location evidence="1">Membrane</location>
        <topology evidence="1">Multi-pass membrane protein</topology>
    </subcellularLocation>
</comment>
<name>A0A443RQ75_9ACAR</name>
<dbReference type="Gene3D" id="1.20.1070.10">
    <property type="entry name" value="Rhodopsin 7-helix transmembrane proteins"/>
    <property type="match status" value="1"/>
</dbReference>
<evidence type="ECO:0000256" key="3">
    <source>
        <dbReference type="ARBA" id="ARBA00022692"/>
    </source>
</evidence>
<feature type="transmembrane region" description="Helical" evidence="10">
    <location>
        <begin position="296"/>
        <end position="314"/>
    </location>
</feature>
<evidence type="ECO:0000256" key="9">
    <source>
        <dbReference type="SAM" id="MobiDB-lite"/>
    </source>
</evidence>
<dbReference type="SUPFAM" id="SSF81321">
    <property type="entry name" value="Family A G protein-coupled receptor-like"/>
    <property type="match status" value="1"/>
</dbReference>
<feature type="transmembrane region" description="Helical" evidence="10">
    <location>
        <begin position="151"/>
        <end position="176"/>
    </location>
</feature>